<reference evidence="5" key="1">
    <citation type="submission" date="2014-02" db="EMBL/GenBank/DDBJ databases">
        <title>Complete chloroplast genome sequence of Hanabusaya asiatica (Nakai) Nakai (Campanulaceae), an endemic genus of Korea.</title>
        <authorList>
            <person name="Cheon K.-S."/>
            <person name="Yoo K.-O."/>
        </authorList>
    </citation>
    <scope>NUCLEOTIDE SEQUENCE</scope>
</reference>
<dbReference type="EMBL" id="KJ477692">
    <property type="protein sequence ID" value="AHY94415.1"/>
    <property type="molecule type" value="Genomic_DNA"/>
</dbReference>
<dbReference type="HAMAP" id="MF_01310">
    <property type="entry name" value="Ribosomal_uS11"/>
    <property type="match status" value="1"/>
</dbReference>
<evidence type="ECO:0000256" key="2">
    <source>
        <dbReference type="ARBA" id="ARBA00022980"/>
    </source>
</evidence>
<dbReference type="AlphaFoldDB" id="A0A075DZC4"/>
<dbReference type="Pfam" id="PF00411">
    <property type="entry name" value="Ribosomal_S11"/>
    <property type="match status" value="1"/>
</dbReference>
<keyword evidence="5" id="KW-0150">Chloroplast</keyword>
<keyword evidence="3 4" id="KW-0687">Ribonucleoprotein</keyword>
<dbReference type="GO" id="GO:0003735">
    <property type="term" value="F:structural constituent of ribosome"/>
    <property type="evidence" value="ECO:0007669"/>
    <property type="project" value="InterPro"/>
</dbReference>
<dbReference type="RefSeq" id="YP_009053959.1">
    <property type="nucleotide sequence ID" value="NC_024732.1"/>
</dbReference>
<dbReference type="InterPro" id="IPR001971">
    <property type="entry name" value="Ribosomal_uS11"/>
</dbReference>
<dbReference type="GO" id="GO:0009507">
    <property type="term" value="C:chloroplast"/>
    <property type="evidence" value="ECO:0007669"/>
    <property type="project" value="UniProtKB-SubCell"/>
</dbReference>
<dbReference type="NCBIfam" id="NF003698">
    <property type="entry name" value="PRK05309.1"/>
    <property type="match status" value="1"/>
</dbReference>
<dbReference type="GO" id="GO:0019843">
    <property type="term" value="F:rRNA binding"/>
    <property type="evidence" value="ECO:0007669"/>
    <property type="project" value="UniProtKB-UniRule"/>
</dbReference>
<dbReference type="SUPFAM" id="SSF53137">
    <property type="entry name" value="Translational machinery components"/>
    <property type="match status" value="1"/>
</dbReference>
<keyword evidence="5" id="KW-0934">Plastid</keyword>
<comment type="subcellular location">
    <subcellularLocation>
        <location evidence="4">Plastid</location>
        <location evidence="4">Chloroplast</location>
    </subcellularLocation>
</comment>
<dbReference type="GO" id="GO:0006412">
    <property type="term" value="P:translation"/>
    <property type="evidence" value="ECO:0007669"/>
    <property type="project" value="UniProtKB-UniRule"/>
</dbReference>
<evidence type="ECO:0000256" key="1">
    <source>
        <dbReference type="ARBA" id="ARBA00006194"/>
    </source>
</evidence>
<organism evidence="5">
    <name type="scientific">Hanabusaya asiatica</name>
    <dbReference type="NCBI Taxonomy" id="103032"/>
    <lineage>
        <taxon>Eukaryota</taxon>
        <taxon>Viridiplantae</taxon>
        <taxon>Streptophyta</taxon>
        <taxon>Embryophyta</taxon>
        <taxon>Tracheophyta</taxon>
        <taxon>Spermatophyta</taxon>
        <taxon>Magnoliopsida</taxon>
        <taxon>eudicotyledons</taxon>
        <taxon>Gunneridae</taxon>
        <taxon>Pentapetalae</taxon>
        <taxon>asterids</taxon>
        <taxon>campanulids</taxon>
        <taxon>Asterales</taxon>
        <taxon>Campanulaceae</taxon>
        <taxon>Hanabusaya</taxon>
    </lineage>
</organism>
<evidence type="ECO:0000313" key="5">
    <source>
        <dbReference type="EMBL" id="AHY94415.1"/>
    </source>
</evidence>
<dbReference type="GO" id="GO:0005840">
    <property type="term" value="C:ribosome"/>
    <property type="evidence" value="ECO:0007669"/>
    <property type="project" value="UniProtKB-KW"/>
</dbReference>
<keyword evidence="4" id="KW-0699">rRNA-binding</keyword>
<gene>
    <name evidence="4 5" type="primary">rps11</name>
    <name evidence="5" type="ORF">HaAsCp017</name>
</gene>
<dbReference type="InterPro" id="IPR036967">
    <property type="entry name" value="Ribosomal_uS11_sf"/>
</dbReference>
<keyword evidence="4" id="KW-0694">RNA-binding</keyword>
<keyword evidence="2 4" id="KW-0689">Ribosomal protein</keyword>
<name>A0A075DZC4_9ASTR</name>
<dbReference type="PIRSF" id="PIRSF002131">
    <property type="entry name" value="Ribosomal_S11"/>
    <property type="match status" value="1"/>
</dbReference>
<dbReference type="GeneID" id="20159788"/>
<geneLocation type="chloroplast" evidence="5"/>
<dbReference type="Gene3D" id="3.30.420.80">
    <property type="entry name" value="Ribosomal protein S11"/>
    <property type="match status" value="1"/>
</dbReference>
<comment type="similarity">
    <text evidence="1 4">Belongs to the universal ribosomal protein uS11 family.</text>
</comment>
<accession>A0A075DZC4</accession>
<dbReference type="GO" id="GO:1990904">
    <property type="term" value="C:ribonucleoprotein complex"/>
    <property type="evidence" value="ECO:0007669"/>
    <property type="project" value="UniProtKB-KW"/>
</dbReference>
<sequence>MAKAILTFRSRRTRRRSRRRIRRIPKGRIHVQAGFNNIIVTVTDLQGRVLSSSSAGNCRLRAKRKGTAFAGEAVASNALSSVVMKRAEVMIKGPGLGRDTALRAIQSSRIRITFVKDVTPFPHNGCRPPNKRRV</sequence>
<dbReference type="PANTHER" id="PTHR11759">
    <property type="entry name" value="40S RIBOSOMAL PROTEIN S14/30S RIBOSOMAL PROTEIN S11"/>
    <property type="match status" value="1"/>
</dbReference>
<evidence type="ECO:0000256" key="3">
    <source>
        <dbReference type="ARBA" id="ARBA00023274"/>
    </source>
</evidence>
<comment type="subunit">
    <text evidence="4">Part of the 30S ribosomal subunit.</text>
</comment>
<protein>
    <recommendedName>
        <fullName evidence="4">Small ribosomal subunit protein uS11c</fullName>
    </recommendedName>
</protein>
<evidence type="ECO:0000256" key="4">
    <source>
        <dbReference type="HAMAP-Rule" id="MF_01310"/>
    </source>
</evidence>
<proteinExistence type="inferred from homology"/>